<name>A0ABY5H3K5_9PSED</name>
<keyword evidence="3" id="KW-1185">Reference proteome</keyword>
<protein>
    <submittedName>
        <fullName evidence="2">PilZ domain-containing protein</fullName>
    </submittedName>
</protein>
<reference evidence="2" key="1">
    <citation type="submission" date="2021-04" db="EMBL/GenBank/DDBJ databases">
        <title>Oceanospirillales bacteria with DddD are important DMSP degraders in coastal seawater.</title>
        <authorList>
            <person name="Liu J."/>
        </authorList>
    </citation>
    <scope>NUCLEOTIDE SEQUENCE</scope>
    <source>
        <strain evidence="2">D13-4</strain>
    </source>
</reference>
<dbReference type="EMBL" id="CP073346">
    <property type="protein sequence ID" value="UTW06886.1"/>
    <property type="molecule type" value="Genomic_DNA"/>
</dbReference>
<evidence type="ECO:0000313" key="2">
    <source>
        <dbReference type="EMBL" id="UTW06886.1"/>
    </source>
</evidence>
<sequence>MPAQRHIQRHQLPCYLKVFNRITDKPMGYIGNVSLDGLMLISQLPMLVGGRFDLRLKIPGVEGPRFIDFSATCQWSREDVSPGYFDSGFALVAPPAEYVEMVDALRRYFSFRPLAASA</sequence>
<proteinExistence type="predicted"/>
<feature type="domain" description="PilZ" evidence="1">
    <location>
        <begin position="4"/>
        <end position="91"/>
    </location>
</feature>
<organism evidence="2 3">
    <name type="scientific">Pseudomonas benzenivorans</name>
    <dbReference type="NCBI Taxonomy" id="556533"/>
    <lineage>
        <taxon>Bacteria</taxon>
        <taxon>Pseudomonadati</taxon>
        <taxon>Pseudomonadota</taxon>
        <taxon>Gammaproteobacteria</taxon>
        <taxon>Pseudomonadales</taxon>
        <taxon>Pseudomonadaceae</taxon>
        <taxon>Pseudomonas</taxon>
    </lineage>
</organism>
<dbReference type="Pfam" id="PF07238">
    <property type="entry name" value="PilZ"/>
    <property type="match status" value="1"/>
</dbReference>
<dbReference type="InterPro" id="IPR009875">
    <property type="entry name" value="PilZ_domain"/>
</dbReference>
<accession>A0ABY5H3K5</accession>
<gene>
    <name evidence="2" type="ORF">KDW96_17215</name>
</gene>
<dbReference type="RefSeq" id="WP_255837450.1">
    <property type="nucleotide sequence ID" value="NZ_CP073346.1"/>
</dbReference>
<evidence type="ECO:0000313" key="3">
    <source>
        <dbReference type="Proteomes" id="UP001059672"/>
    </source>
</evidence>
<evidence type="ECO:0000259" key="1">
    <source>
        <dbReference type="Pfam" id="PF07238"/>
    </source>
</evidence>
<dbReference type="Proteomes" id="UP001059672">
    <property type="component" value="Chromosome"/>
</dbReference>